<name>A0A085WJV2_9BACT</name>
<comment type="caution">
    <text evidence="2">The sequence shown here is derived from an EMBL/GenBank/DDBJ whole genome shotgun (WGS) entry which is preliminary data.</text>
</comment>
<proteinExistence type="predicted"/>
<organism evidence="2 3">
    <name type="scientific">Hyalangium minutum</name>
    <dbReference type="NCBI Taxonomy" id="394096"/>
    <lineage>
        <taxon>Bacteria</taxon>
        <taxon>Pseudomonadati</taxon>
        <taxon>Myxococcota</taxon>
        <taxon>Myxococcia</taxon>
        <taxon>Myxococcales</taxon>
        <taxon>Cystobacterineae</taxon>
        <taxon>Archangiaceae</taxon>
        <taxon>Hyalangium</taxon>
    </lineage>
</organism>
<evidence type="ECO:0000313" key="3">
    <source>
        <dbReference type="Proteomes" id="UP000028725"/>
    </source>
</evidence>
<evidence type="ECO:0000256" key="1">
    <source>
        <dbReference type="SAM" id="MobiDB-lite"/>
    </source>
</evidence>
<dbReference type="AlphaFoldDB" id="A0A085WJV2"/>
<sequence length="75" mass="7776">MFCPSCTSAAARGYRVRTAGGSSAERQCPKARSPESPACSRIGSTVQVGGTLFPGERPERSCGGSLVRARRSPCA</sequence>
<gene>
    <name evidence="2" type="ORF">DB31_7202</name>
</gene>
<dbReference type="Proteomes" id="UP000028725">
    <property type="component" value="Unassembled WGS sequence"/>
</dbReference>
<accession>A0A085WJV2</accession>
<feature type="region of interest" description="Disordered" evidence="1">
    <location>
        <begin position="19"/>
        <end position="40"/>
    </location>
</feature>
<dbReference type="EMBL" id="JMCB01000006">
    <property type="protein sequence ID" value="KFE67965.1"/>
    <property type="molecule type" value="Genomic_DNA"/>
</dbReference>
<reference evidence="2 3" key="1">
    <citation type="submission" date="2014-04" db="EMBL/GenBank/DDBJ databases">
        <title>Genome assembly of Hyalangium minutum DSM 14724.</title>
        <authorList>
            <person name="Sharma G."/>
            <person name="Subramanian S."/>
        </authorList>
    </citation>
    <scope>NUCLEOTIDE SEQUENCE [LARGE SCALE GENOMIC DNA]</scope>
    <source>
        <strain evidence="2 3">DSM 14724</strain>
    </source>
</reference>
<keyword evidence="3" id="KW-1185">Reference proteome</keyword>
<protein>
    <submittedName>
        <fullName evidence="2">Uncharacterized protein</fullName>
    </submittedName>
</protein>
<evidence type="ECO:0000313" key="2">
    <source>
        <dbReference type="EMBL" id="KFE67965.1"/>
    </source>
</evidence>